<keyword evidence="1" id="KW-0812">Transmembrane</keyword>
<organism evidence="2">
    <name type="scientific">Rhizophagus irregularis (strain DAOM 181602 / DAOM 197198 / MUCL 43194)</name>
    <name type="common">Arbuscular mycorrhizal fungus</name>
    <name type="synonym">Glomus intraradices</name>
    <dbReference type="NCBI Taxonomy" id="747089"/>
    <lineage>
        <taxon>Eukaryota</taxon>
        <taxon>Fungi</taxon>
        <taxon>Fungi incertae sedis</taxon>
        <taxon>Mucoromycota</taxon>
        <taxon>Glomeromycotina</taxon>
        <taxon>Glomeromycetes</taxon>
        <taxon>Glomerales</taxon>
        <taxon>Glomeraceae</taxon>
        <taxon>Rhizophagus</taxon>
    </lineage>
</organism>
<reference evidence="2" key="1">
    <citation type="submission" date="2013-07" db="EMBL/GenBank/DDBJ databases">
        <title>The genome of an arbuscular mycorrhizal fungus provides insights into the evolution of the oldest plant symbiosis.</title>
        <authorList>
            <consortium name="DOE Joint Genome Institute"/>
            <person name="Tisserant E."/>
            <person name="Malbreil M."/>
            <person name="Kuo A."/>
            <person name="Kohler A."/>
            <person name="Symeonidi A."/>
            <person name="Balestrini R."/>
            <person name="Charron P."/>
            <person name="Duensing N."/>
            <person name="Frei-dit-Frey N."/>
            <person name="Gianinazzi-Pearson V."/>
            <person name="Gilbert B."/>
            <person name="Handa Y."/>
            <person name="Hijri M."/>
            <person name="Kaul R."/>
            <person name="Kawaguchi M."/>
            <person name="Krajinski F."/>
            <person name="Lammers P."/>
            <person name="Lapierre D."/>
            <person name="Masclaux F.G."/>
            <person name="Murat C."/>
            <person name="Morin E."/>
            <person name="Ndikumana S."/>
            <person name="Pagni M."/>
            <person name="Petitpierre D."/>
            <person name="Requena N."/>
            <person name="Rosikiewicz P."/>
            <person name="Riley R."/>
            <person name="Saito K."/>
            <person name="San Clemente H."/>
            <person name="Shapiro H."/>
            <person name="van Tuinen D."/>
            <person name="Becard G."/>
            <person name="Bonfante P."/>
            <person name="Paszkowski U."/>
            <person name="Shachar-Hill Y."/>
            <person name="Young J.P."/>
            <person name="Sanders I.R."/>
            <person name="Henrissat B."/>
            <person name="Rensing S.A."/>
            <person name="Grigoriev I.V."/>
            <person name="Corradi N."/>
            <person name="Roux C."/>
            <person name="Martin F."/>
        </authorList>
    </citation>
    <scope>NUCLEOTIDE SEQUENCE</scope>
    <source>
        <strain evidence="2">DAOM 197198</strain>
    </source>
</reference>
<accession>U9ULW9</accession>
<evidence type="ECO:0000256" key="1">
    <source>
        <dbReference type="SAM" id="Phobius"/>
    </source>
</evidence>
<dbReference type="AlphaFoldDB" id="U9ULW9"/>
<evidence type="ECO:0000313" key="2">
    <source>
        <dbReference type="EMBL" id="ESA19533.1"/>
    </source>
</evidence>
<proteinExistence type="predicted"/>
<protein>
    <submittedName>
        <fullName evidence="2">Uncharacterized protein</fullName>
    </submittedName>
</protein>
<feature type="transmembrane region" description="Helical" evidence="1">
    <location>
        <begin position="27"/>
        <end position="48"/>
    </location>
</feature>
<sequence>MVIRREDDTLQGILRIFYKKLQISEKILLYAYLIDMTGYTFLFTIYLLVSGRFITNAASLALLLFPIISGITMAILQ</sequence>
<feature type="transmembrane region" description="Helical" evidence="1">
    <location>
        <begin position="54"/>
        <end position="76"/>
    </location>
</feature>
<keyword evidence="1" id="KW-0472">Membrane</keyword>
<dbReference type="HOGENOM" id="CLU_2639320_0_0_1"/>
<dbReference type="EMBL" id="KI278166">
    <property type="protein sequence ID" value="ESA19533.1"/>
    <property type="molecule type" value="Genomic_DNA"/>
</dbReference>
<gene>
    <name evidence="2" type="ORF">GLOINDRAFT_19483</name>
</gene>
<keyword evidence="1" id="KW-1133">Transmembrane helix</keyword>
<name>U9ULW9_RHIID</name>